<feature type="transmembrane region" description="Helical" evidence="6">
    <location>
        <begin position="170"/>
        <end position="194"/>
    </location>
</feature>
<reference evidence="8" key="1">
    <citation type="journal article" date="2014" name="Genome Announc.">
        <title>Draft genome sequence of Rhodosporidium toruloides CECT1137, an oleaginous yeast of biotechnological interest.</title>
        <authorList>
            <person name="Morin N."/>
            <person name="Calcas X."/>
            <person name="Devillers H."/>
            <person name="Durrens P."/>
            <person name="Sherman D.J."/>
            <person name="Nicaud J.-M."/>
            <person name="Neuveglise C."/>
        </authorList>
    </citation>
    <scope>NUCLEOTIDE SEQUENCE</scope>
    <source>
        <strain evidence="8">CECT1137</strain>
    </source>
</reference>
<keyword evidence="3 6" id="KW-1133">Transmembrane helix</keyword>
<dbReference type="GO" id="GO:0005886">
    <property type="term" value="C:plasma membrane"/>
    <property type="evidence" value="ECO:0007669"/>
    <property type="project" value="TreeGrafter"/>
</dbReference>
<dbReference type="CDD" id="cd17323">
    <property type="entry name" value="MFS_Tpo1_MDR_like"/>
    <property type="match status" value="1"/>
</dbReference>
<dbReference type="InterPro" id="IPR011701">
    <property type="entry name" value="MFS"/>
</dbReference>
<dbReference type="GO" id="GO:0022857">
    <property type="term" value="F:transmembrane transporter activity"/>
    <property type="evidence" value="ECO:0007669"/>
    <property type="project" value="InterPro"/>
</dbReference>
<dbReference type="PROSITE" id="PS50850">
    <property type="entry name" value="MFS"/>
    <property type="match status" value="1"/>
</dbReference>
<feature type="transmembrane region" description="Helical" evidence="6">
    <location>
        <begin position="474"/>
        <end position="495"/>
    </location>
</feature>
<dbReference type="FunFam" id="1.20.1250.20:FF:000082">
    <property type="entry name" value="MFS multidrug transporter, putative"/>
    <property type="match status" value="1"/>
</dbReference>
<dbReference type="InterPro" id="IPR036259">
    <property type="entry name" value="MFS_trans_sf"/>
</dbReference>
<keyword evidence="2 6" id="KW-0812">Transmembrane</keyword>
<feature type="compositionally biased region" description="Basic and acidic residues" evidence="5">
    <location>
        <begin position="90"/>
        <end position="108"/>
    </location>
</feature>
<comment type="subcellular location">
    <subcellularLocation>
        <location evidence="1">Membrane</location>
        <topology evidence="1">Multi-pass membrane protein</topology>
    </subcellularLocation>
</comment>
<dbReference type="SUPFAM" id="SSF103473">
    <property type="entry name" value="MFS general substrate transporter"/>
    <property type="match status" value="1"/>
</dbReference>
<proteinExistence type="predicted"/>
<name>A0A061BJC4_RHOTO</name>
<evidence type="ECO:0000256" key="5">
    <source>
        <dbReference type="SAM" id="MobiDB-lite"/>
    </source>
</evidence>
<organism evidence="8">
    <name type="scientific">Rhodotorula toruloides</name>
    <name type="common">Yeast</name>
    <name type="synonym">Rhodosporidium toruloides</name>
    <dbReference type="NCBI Taxonomy" id="5286"/>
    <lineage>
        <taxon>Eukaryota</taxon>
        <taxon>Fungi</taxon>
        <taxon>Dikarya</taxon>
        <taxon>Basidiomycota</taxon>
        <taxon>Pucciniomycotina</taxon>
        <taxon>Microbotryomycetes</taxon>
        <taxon>Sporidiobolales</taxon>
        <taxon>Sporidiobolaceae</taxon>
        <taxon>Rhodotorula</taxon>
    </lineage>
</organism>
<evidence type="ECO:0000256" key="2">
    <source>
        <dbReference type="ARBA" id="ARBA00022692"/>
    </source>
</evidence>
<evidence type="ECO:0000256" key="3">
    <source>
        <dbReference type="ARBA" id="ARBA00022989"/>
    </source>
</evidence>
<evidence type="ECO:0000313" key="8">
    <source>
        <dbReference type="EMBL" id="CDR49512.1"/>
    </source>
</evidence>
<feature type="transmembrane region" description="Helical" evidence="6">
    <location>
        <begin position="235"/>
        <end position="256"/>
    </location>
</feature>
<feature type="transmembrane region" description="Helical" evidence="6">
    <location>
        <begin position="448"/>
        <end position="467"/>
    </location>
</feature>
<dbReference type="PANTHER" id="PTHR23502">
    <property type="entry name" value="MAJOR FACILITATOR SUPERFAMILY"/>
    <property type="match status" value="1"/>
</dbReference>
<protein>
    <submittedName>
        <fullName evidence="8">RHTO0S27e01244g1_1</fullName>
    </submittedName>
</protein>
<feature type="transmembrane region" description="Helical" evidence="6">
    <location>
        <begin position="138"/>
        <end position="158"/>
    </location>
</feature>
<feature type="transmembrane region" description="Helical" evidence="6">
    <location>
        <begin position="206"/>
        <end position="223"/>
    </location>
</feature>
<evidence type="ECO:0000256" key="4">
    <source>
        <dbReference type="ARBA" id="ARBA00023136"/>
    </source>
</evidence>
<dbReference type="OrthoDB" id="5376138at2759"/>
<accession>A0A061BJC4</accession>
<feature type="region of interest" description="Disordered" evidence="5">
    <location>
        <begin position="1"/>
        <end position="108"/>
    </location>
</feature>
<gene>
    <name evidence="8" type="ORF">RHTO0S_27e01244g</name>
</gene>
<evidence type="ECO:0000256" key="1">
    <source>
        <dbReference type="ARBA" id="ARBA00004141"/>
    </source>
</evidence>
<feature type="domain" description="Major facilitator superfamily (MFS) profile" evidence="7">
    <location>
        <begin position="140"/>
        <end position="567"/>
    </location>
</feature>
<dbReference type="EMBL" id="LK052962">
    <property type="protein sequence ID" value="CDR49512.1"/>
    <property type="molecule type" value="Genomic_DNA"/>
</dbReference>
<evidence type="ECO:0000256" key="6">
    <source>
        <dbReference type="SAM" id="Phobius"/>
    </source>
</evidence>
<feature type="compositionally biased region" description="Low complexity" evidence="5">
    <location>
        <begin position="68"/>
        <end position="79"/>
    </location>
</feature>
<feature type="transmembrane region" description="Helical" evidence="6">
    <location>
        <begin position="297"/>
        <end position="314"/>
    </location>
</feature>
<feature type="transmembrane region" description="Helical" evidence="6">
    <location>
        <begin position="543"/>
        <end position="563"/>
    </location>
</feature>
<dbReference type="InterPro" id="IPR020846">
    <property type="entry name" value="MFS_dom"/>
</dbReference>
<feature type="compositionally biased region" description="Basic residues" evidence="5">
    <location>
        <begin position="35"/>
        <end position="47"/>
    </location>
</feature>
<feature type="transmembrane region" description="Helical" evidence="6">
    <location>
        <begin position="408"/>
        <end position="428"/>
    </location>
</feature>
<feature type="transmembrane region" description="Helical" evidence="6">
    <location>
        <begin position="371"/>
        <end position="396"/>
    </location>
</feature>
<sequence length="609" mass="67311">MPAYKPTTINASLFPDGDTAEDERVEHAPGDASKANKRRWGLKKAPKTGRMMRNLGDEGEERPDEKAPPSTQPSTRRSSLTAVNAQDTLDSEKAEKGQGSERPKAEGLDGYDKNKIVLVQFEEGDPENPLNWSRARKWVITILLDAMTVMIGLSTTAYSSGIGSMTEEFGVANVVGQIGMTTFNATCAIAPLFLAPLCELVGRREIYLGAYLCFTLIFILLALSPNITGILIGRALSGLFGCVGTILVGGTLADIWNTRDRGLPMSTFTFSAIFGTVAAPIYCGYIDQAIGWRWIEWIHMIASGVLLVLEIFLLKETRGAKILAQRAKKLRKETGRNNIRAPIELENESVKDLLKTSCTKSFILLVREPTILAFGLWIAYAWFLTFLFLSAIPLAFQHTSRAWPEGNSGLPYIALVIGCFIGFGTSRWTDSIYDRKRADNNGVPVPEYRLWGAMYFAWLMPAGLFIFSFTQYGFVHWMGPMVALVLILVGIYHIFNATYNYTSDYTPENASSAIAGQGLLRNLAGAASPLFANQMFRGMGYQYAGLLLSLVASLAIPLPYLLFRFGERIRAKSKFASSNEALEKERTTDENVDERPRIAREATYSGSFV</sequence>
<dbReference type="AlphaFoldDB" id="A0A061BJC4"/>
<feature type="transmembrane region" description="Helical" evidence="6">
    <location>
        <begin position="268"/>
        <end position="285"/>
    </location>
</feature>
<dbReference type="Pfam" id="PF07690">
    <property type="entry name" value="MFS_1"/>
    <property type="match status" value="1"/>
</dbReference>
<dbReference type="PANTHER" id="PTHR23502:SF45">
    <property type="entry name" value="MAJOR FACILITATOR SUPERFAMILY (MFS) PROFILE DOMAIN-CONTAINING PROTEIN"/>
    <property type="match status" value="1"/>
</dbReference>
<dbReference type="Gene3D" id="1.20.1250.20">
    <property type="entry name" value="MFS general substrate transporter like domains"/>
    <property type="match status" value="1"/>
</dbReference>
<evidence type="ECO:0000259" key="7">
    <source>
        <dbReference type="PROSITE" id="PS50850"/>
    </source>
</evidence>
<keyword evidence="4 6" id="KW-0472">Membrane</keyword>